<dbReference type="Proteomes" id="UP000078046">
    <property type="component" value="Unassembled WGS sequence"/>
</dbReference>
<name>A0A177B670_9BILA</name>
<dbReference type="EMBL" id="LWCA01000367">
    <property type="protein sequence ID" value="OAF68914.1"/>
    <property type="molecule type" value="Genomic_DNA"/>
</dbReference>
<sequence length="225" mass="27012">MKEKSDIDYILLDKTYSQHAMVLLLEKKLENVKLINLNLYELTIDIFDRMLKNVEIKEMVKSMTNVLVKGKDNFLKDLYAIEHKTYDSICTIFVLYAFKLAHYNDMMYIIDNMDNAMIDKVCNFLFNLNEHFLDIATCNDVKFFKYFLYLEGSSTLFYSFEYLQSRFINLVDKIKKLHSKTTAKTYPYFILFYIIYKRMGRDNFESLCVNSKFNLHYLKVFDSYK</sequence>
<gene>
    <name evidence="1" type="ORF">A3Q56_03340</name>
</gene>
<organism evidence="1 2">
    <name type="scientific">Intoshia linei</name>
    <dbReference type="NCBI Taxonomy" id="1819745"/>
    <lineage>
        <taxon>Eukaryota</taxon>
        <taxon>Metazoa</taxon>
        <taxon>Spiralia</taxon>
        <taxon>Lophotrochozoa</taxon>
        <taxon>Mesozoa</taxon>
        <taxon>Orthonectida</taxon>
        <taxon>Rhopaluridae</taxon>
        <taxon>Intoshia</taxon>
    </lineage>
</organism>
<comment type="caution">
    <text evidence="1">The sequence shown here is derived from an EMBL/GenBank/DDBJ whole genome shotgun (WGS) entry which is preliminary data.</text>
</comment>
<dbReference type="AlphaFoldDB" id="A0A177B670"/>
<protein>
    <submittedName>
        <fullName evidence="1">Uncharacterized protein</fullName>
    </submittedName>
</protein>
<accession>A0A177B670</accession>
<reference evidence="1 2" key="1">
    <citation type="submission" date="2016-04" db="EMBL/GenBank/DDBJ databases">
        <title>The genome of Intoshia linei affirms orthonectids as highly simplified spiralians.</title>
        <authorList>
            <person name="Mikhailov K.V."/>
            <person name="Slusarev G.S."/>
            <person name="Nikitin M.A."/>
            <person name="Logacheva M.D."/>
            <person name="Penin A."/>
            <person name="Aleoshin V."/>
            <person name="Panchin Y.V."/>
        </authorList>
    </citation>
    <scope>NUCLEOTIDE SEQUENCE [LARGE SCALE GENOMIC DNA]</scope>
    <source>
        <strain evidence="1">Intl2013</strain>
        <tissue evidence="1">Whole animal</tissue>
    </source>
</reference>
<keyword evidence="2" id="KW-1185">Reference proteome</keyword>
<proteinExistence type="predicted"/>
<evidence type="ECO:0000313" key="2">
    <source>
        <dbReference type="Proteomes" id="UP000078046"/>
    </source>
</evidence>
<evidence type="ECO:0000313" key="1">
    <source>
        <dbReference type="EMBL" id="OAF68914.1"/>
    </source>
</evidence>